<sequence length="70" mass="7797">MATWFYCAEVTGTNLQGYPYTYKKDGTITSDDFNLHSVDDVINHIKDSHVPKTEMGNAIGTVVLIAFNKV</sequence>
<name>A0ABX3TTP6_9GAMM</name>
<protein>
    <submittedName>
        <fullName evidence="1">Uncharacterized protein</fullName>
    </submittedName>
</protein>
<organism evidence="1 2">
    <name type="scientific">Rouxiella silvae</name>
    <dbReference type="NCBI Taxonomy" id="1646373"/>
    <lineage>
        <taxon>Bacteria</taxon>
        <taxon>Pseudomonadati</taxon>
        <taxon>Pseudomonadota</taxon>
        <taxon>Gammaproteobacteria</taxon>
        <taxon>Enterobacterales</taxon>
        <taxon>Yersiniaceae</taxon>
        <taxon>Rouxiella</taxon>
    </lineage>
</organism>
<accession>A0ABX3TTP6</accession>
<reference evidence="1 2" key="1">
    <citation type="journal article" date="2017" name="Int. J. Syst. Evol. Microbiol.">
        <title>Rouxiella badensis sp. nov. and Rouxiella silvae sp. nov. isolated from peat bog soil in Germany and emendation of the genus description.</title>
        <authorList>
            <person name="Le Fleche-Mateos A."/>
            <person name="Kugler J.H."/>
            <person name="Hansen S.H."/>
            <person name="Syldatk C."/>
            <person name="Hausmann R."/>
            <person name="Lomprez F."/>
            <person name="Vandenbogaert M."/>
            <person name="Manuguerra J.C."/>
            <person name="Grimont P.A."/>
        </authorList>
    </citation>
    <scope>NUCLEOTIDE SEQUENCE [LARGE SCALE GENOMIC DNA]</scope>
    <source>
        <strain evidence="1 2">213</strain>
    </source>
</reference>
<dbReference type="Proteomes" id="UP000192722">
    <property type="component" value="Unassembled WGS sequence"/>
</dbReference>
<evidence type="ECO:0000313" key="2">
    <source>
        <dbReference type="Proteomes" id="UP000192722"/>
    </source>
</evidence>
<gene>
    <name evidence="1" type="ORF">BS639_24510</name>
</gene>
<evidence type="ECO:0000313" key="1">
    <source>
        <dbReference type="EMBL" id="ORJ18590.1"/>
    </source>
</evidence>
<dbReference type="EMBL" id="MRWD01000113">
    <property type="protein sequence ID" value="ORJ18590.1"/>
    <property type="molecule type" value="Genomic_DNA"/>
</dbReference>
<keyword evidence="2" id="KW-1185">Reference proteome</keyword>
<proteinExistence type="predicted"/>
<comment type="caution">
    <text evidence="1">The sequence shown here is derived from an EMBL/GenBank/DDBJ whole genome shotgun (WGS) entry which is preliminary data.</text>
</comment>
<dbReference type="RefSeq" id="WP_084984641.1">
    <property type="nucleotide sequence ID" value="NZ_CBCSCF010000028.1"/>
</dbReference>